<evidence type="ECO:0000313" key="2">
    <source>
        <dbReference type="Proteomes" id="UP000509414"/>
    </source>
</evidence>
<sequence>MFDEIFEGSLKDNCFDVLFAANRSVTQIELERLFAELVALRELSARANVSNEEINNFIFNNNGQMEQGLSDLYIELTSSILSQNE</sequence>
<dbReference type="Pfam" id="PF09442">
    <property type="entry name" value="DUF2018"/>
    <property type="match status" value="1"/>
</dbReference>
<dbReference type="KEGG" id="cinf:CINF_0941"/>
<dbReference type="SUPFAM" id="SSF158752">
    <property type="entry name" value="HP0242-like"/>
    <property type="match status" value="1"/>
</dbReference>
<dbReference type="InterPro" id="IPR018563">
    <property type="entry name" value="DUF2018"/>
</dbReference>
<organism evidence="1 2">
    <name type="scientific">Candidatus Campylobacter infans</name>
    <dbReference type="NCBI Taxonomy" id="2561898"/>
    <lineage>
        <taxon>Bacteria</taxon>
        <taxon>Pseudomonadati</taxon>
        <taxon>Campylobacterota</taxon>
        <taxon>Epsilonproteobacteria</taxon>
        <taxon>Campylobacterales</taxon>
        <taxon>Campylobacteraceae</taxon>
        <taxon>Campylobacter</taxon>
    </lineage>
</organism>
<gene>
    <name evidence="1" type="ORF">CINF_0941</name>
</gene>
<reference evidence="1 2" key="1">
    <citation type="submission" date="2020-02" db="EMBL/GenBank/DDBJ databases">
        <title>Complete genome sequence of the novel Campylobacter species Candidatus Campylobacter infans.</title>
        <authorList>
            <person name="Duim B."/>
            <person name="Zomer A."/>
            <person name="van der Graaf L."/>
            <person name="Wagenaar J."/>
        </authorList>
    </citation>
    <scope>NUCLEOTIDE SEQUENCE [LARGE SCALE GENOMIC DNA]</scope>
    <source>
        <strain evidence="1 2">19S00001</strain>
    </source>
</reference>
<name>A0A7H9CH77_9BACT</name>
<evidence type="ECO:0000313" key="1">
    <source>
        <dbReference type="EMBL" id="QLI05446.1"/>
    </source>
</evidence>
<accession>A0A7H9CH77</accession>
<dbReference type="RefSeq" id="WP_178695432.1">
    <property type="nucleotide sequence ID" value="NZ_CP049075.1"/>
</dbReference>
<dbReference type="AlphaFoldDB" id="A0A7H9CH77"/>
<dbReference type="InterPro" id="IPR023126">
    <property type="entry name" value="HP0242-like_sf"/>
</dbReference>
<dbReference type="Proteomes" id="UP000509414">
    <property type="component" value="Chromosome"/>
</dbReference>
<proteinExistence type="predicted"/>
<keyword evidence="2" id="KW-1185">Reference proteome</keyword>
<protein>
    <submittedName>
        <fullName evidence="1">DUF2018 domain-containing protein</fullName>
    </submittedName>
</protein>
<dbReference type="EMBL" id="CP049075">
    <property type="protein sequence ID" value="QLI05446.1"/>
    <property type="molecule type" value="Genomic_DNA"/>
</dbReference>
<dbReference type="Gene3D" id="1.10.3350.10">
    <property type="entry name" value="HP0242-like domain"/>
    <property type="match status" value="1"/>
</dbReference>